<dbReference type="Gene3D" id="1.20.1260.10">
    <property type="match status" value="1"/>
</dbReference>
<protein>
    <submittedName>
        <fullName evidence="4">DUF4142 domain-containing protein</fullName>
    </submittedName>
</protein>
<evidence type="ECO:0000256" key="1">
    <source>
        <dbReference type="SAM" id="MobiDB-lite"/>
    </source>
</evidence>
<feature type="signal peptide" evidence="2">
    <location>
        <begin position="1"/>
        <end position="21"/>
    </location>
</feature>
<keyword evidence="5" id="KW-1185">Reference proteome</keyword>
<evidence type="ECO:0000313" key="5">
    <source>
        <dbReference type="Proteomes" id="UP000321204"/>
    </source>
</evidence>
<feature type="region of interest" description="Disordered" evidence="1">
    <location>
        <begin position="22"/>
        <end position="64"/>
    </location>
</feature>
<dbReference type="InterPro" id="IPR025419">
    <property type="entry name" value="DUF4142"/>
</dbReference>
<feature type="compositionally biased region" description="Polar residues" evidence="1">
    <location>
        <begin position="50"/>
        <end position="62"/>
    </location>
</feature>
<organism evidence="4 5">
    <name type="scientific">Flavisolibacter ginsenosidimutans</name>
    <dbReference type="NCBI Taxonomy" id="661481"/>
    <lineage>
        <taxon>Bacteria</taxon>
        <taxon>Pseudomonadati</taxon>
        <taxon>Bacteroidota</taxon>
        <taxon>Chitinophagia</taxon>
        <taxon>Chitinophagales</taxon>
        <taxon>Chitinophagaceae</taxon>
        <taxon>Flavisolibacter</taxon>
    </lineage>
</organism>
<dbReference type="Pfam" id="PF13628">
    <property type="entry name" value="DUF4142"/>
    <property type="match status" value="1"/>
</dbReference>
<evidence type="ECO:0000313" key="4">
    <source>
        <dbReference type="EMBL" id="QEC58425.1"/>
    </source>
</evidence>
<reference evidence="4 5" key="1">
    <citation type="journal article" date="2015" name="Int. J. Syst. Evol. Microbiol.">
        <title>Flavisolibacter ginsenosidimutans sp. nov., with ginsenoside-converting activity isolated from soil used for cultivating ginseng.</title>
        <authorList>
            <person name="Zhao Y."/>
            <person name="Liu Q."/>
            <person name="Kang M.S."/>
            <person name="Jin F."/>
            <person name="Yu H."/>
            <person name="Im W.T."/>
        </authorList>
    </citation>
    <scope>NUCLEOTIDE SEQUENCE [LARGE SCALE GENOMIC DNA]</scope>
    <source>
        <strain evidence="4 5">Gsoil 636</strain>
    </source>
</reference>
<dbReference type="InterPro" id="IPR012347">
    <property type="entry name" value="Ferritin-like"/>
</dbReference>
<evidence type="ECO:0000256" key="2">
    <source>
        <dbReference type="SAM" id="SignalP"/>
    </source>
</evidence>
<dbReference type="KEGG" id="fgg:FSB75_02635"/>
<name>A0A5B8UR59_9BACT</name>
<evidence type="ECO:0000259" key="3">
    <source>
        <dbReference type="Pfam" id="PF13628"/>
    </source>
</evidence>
<sequence length="206" mass="21927">MNLVFSCFALCGALVACNSGSDNSTTSTTDSSHMSTTTNTATTTNDTMNKMSTPATTASKTPLNAKDSEFVMKAATGGMMEVSAGNVAQTNAMNDRVKAFGSMMVSDHSKANSELMSLASAKGITLPAALPANEQKHIDEMGKMKGKDFDHHYMSMMLDDHKKDVAEFEKEASNATDPDLKAWAAKTLPTLKTHLDSAQAINKAKM</sequence>
<dbReference type="Proteomes" id="UP000321204">
    <property type="component" value="Chromosome"/>
</dbReference>
<dbReference type="AlphaFoldDB" id="A0A5B8UR59"/>
<dbReference type="EMBL" id="CP042433">
    <property type="protein sequence ID" value="QEC58425.1"/>
    <property type="molecule type" value="Genomic_DNA"/>
</dbReference>
<dbReference type="PANTHER" id="PTHR38593:SF1">
    <property type="entry name" value="BLR2558 PROTEIN"/>
    <property type="match status" value="1"/>
</dbReference>
<accession>A0A5B8UR59</accession>
<feature type="compositionally biased region" description="Low complexity" evidence="1">
    <location>
        <begin position="22"/>
        <end position="49"/>
    </location>
</feature>
<feature type="chain" id="PRO_5023138177" evidence="2">
    <location>
        <begin position="22"/>
        <end position="206"/>
    </location>
</feature>
<dbReference type="OrthoDB" id="883203at2"/>
<keyword evidence="2" id="KW-0732">Signal</keyword>
<dbReference type="PANTHER" id="PTHR38593">
    <property type="entry name" value="BLR2558 PROTEIN"/>
    <property type="match status" value="1"/>
</dbReference>
<feature type="domain" description="DUF4142" evidence="3">
    <location>
        <begin position="66"/>
        <end position="201"/>
    </location>
</feature>
<gene>
    <name evidence="4" type="ORF">FSB75_02635</name>
</gene>
<proteinExistence type="predicted"/>